<feature type="signal peptide" evidence="1">
    <location>
        <begin position="1"/>
        <end position="22"/>
    </location>
</feature>
<dbReference type="EMBL" id="CAJOBA010052075">
    <property type="protein sequence ID" value="CAF4251239.1"/>
    <property type="molecule type" value="Genomic_DNA"/>
</dbReference>
<evidence type="ECO:0000313" key="3">
    <source>
        <dbReference type="EMBL" id="CAF4251239.1"/>
    </source>
</evidence>
<dbReference type="EMBL" id="CAJNOK010030218">
    <property type="protein sequence ID" value="CAF1457338.1"/>
    <property type="molecule type" value="Genomic_DNA"/>
</dbReference>
<sequence length="69" mass="7720">MYSSFIIMFCLICAVILVTVQARRIADDDNFEISNSKARSFLDDSDLDNADDLADYLLKRGTSNGAHKD</sequence>
<name>A0A8S2SYT8_9BILA</name>
<comment type="caution">
    <text evidence="3">The sequence shown here is derived from an EMBL/GenBank/DDBJ whole genome shotgun (WGS) entry which is preliminary data.</text>
</comment>
<evidence type="ECO:0000313" key="4">
    <source>
        <dbReference type="Proteomes" id="UP000682733"/>
    </source>
</evidence>
<feature type="chain" id="PRO_5036434723" evidence="1">
    <location>
        <begin position="23"/>
        <end position="69"/>
    </location>
</feature>
<protein>
    <submittedName>
        <fullName evidence="3">Uncharacterized protein</fullName>
    </submittedName>
</protein>
<dbReference type="Proteomes" id="UP000682733">
    <property type="component" value="Unassembled WGS sequence"/>
</dbReference>
<reference evidence="3" key="1">
    <citation type="submission" date="2021-02" db="EMBL/GenBank/DDBJ databases">
        <authorList>
            <person name="Nowell W R."/>
        </authorList>
    </citation>
    <scope>NUCLEOTIDE SEQUENCE</scope>
</reference>
<proteinExistence type="predicted"/>
<evidence type="ECO:0000256" key="1">
    <source>
        <dbReference type="SAM" id="SignalP"/>
    </source>
</evidence>
<feature type="non-terminal residue" evidence="3">
    <location>
        <position position="69"/>
    </location>
</feature>
<evidence type="ECO:0000313" key="2">
    <source>
        <dbReference type="EMBL" id="CAF1457338.1"/>
    </source>
</evidence>
<dbReference type="AlphaFoldDB" id="A0A8S2SYT8"/>
<organism evidence="3 4">
    <name type="scientific">Didymodactylos carnosus</name>
    <dbReference type="NCBI Taxonomy" id="1234261"/>
    <lineage>
        <taxon>Eukaryota</taxon>
        <taxon>Metazoa</taxon>
        <taxon>Spiralia</taxon>
        <taxon>Gnathifera</taxon>
        <taxon>Rotifera</taxon>
        <taxon>Eurotatoria</taxon>
        <taxon>Bdelloidea</taxon>
        <taxon>Philodinida</taxon>
        <taxon>Philodinidae</taxon>
        <taxon>Didymodactylos</taxon>
    </lineage>
</organism>
<accession>A0A8S2SYT8</accession>
<dbReference type="Proteomes" id="UP000677228">
    <property type="component" value="Unassembled WGS sequence"/>
</dbReference>
<gene>
    <name evidence="2" type="ORF">OVA965_LOCUS35096</name>
    <name evidence="3" type="ORF">TMI583_LOCUS36053</name>
</gene>
<keyword evidence="1" id="KW-0732">Signal</keyword>